<dbReference type="EMBL" id="JACGWN010000002">
    <property type="protein sequence ID" value="KAL0458522.1"/>
    <property type="molecule type" value="Genomic_DNA"/>
</dbReference>
<protein>
    <recommendedName>
        <fullName evidence="2">Reverse transcriptase</fullName>
    </recommendedName>
</protein>
<name>A0AAW2XZP6_9LAMI</name>
<proteinExistence type="predicted"/>
<dbReference type="Gene3D" id="1.10.340.70">
    <property type="match status" value="1"/>
</dbReference>
<gene>
    <name evidence="1" type="ORF">Slati_0479400</name>
</gene>
<reference evidence="1" key="2">
    <citation type="journal article" date="2024" name="Plant">
        <title>Genomic evolution and insights into agronomic trait innovations of Sesamum species.</title>
        <authorList>
            <person name="Miao H."/>
            <person name="Wang L."/>
            <person name="Qu L."/>
            <person name="Liu H."/>
            <person name="Sun Y."/>
            <person name="Le M."/>
            <person name="Wang Q."/>
            <person name="Wei S."/>
            <person name="Zheng Y."/>
            <person name="Lin W."/>
            <person name="Duan Y."/>
            <person name="Cao H."/>
            <person name="Xiong S."/>
            <person name="Wang X."/>
            <person name="Wei L."/>
            <person name="Li C."/>
            <person name="Ma Q."/>
            <person name="Ju M."/>
            <person name="Zhao R."/>
            <person name="Li G."/>
            <person name="Mu C."/>
            <person name="Tian Q."/>
            <person name="Mei H."/>
            <person name="Zhang T."/>
            <person name="Gao T."/>
            <person name="Zhang H."/>
        </authorList>
    </citation>
    <scope>NUCLEOTIDE SEQUENCE</scope>
    <source>
        <strain evidence="1">KEN1</strain>
    </source>
</reference>
<accession>A0AAW2XZP6</accession>
<organism evidence="1">
    <name type="scientific">Sesamum latifolium</name>
    <dbReference type="NCBI Taxonomy" id="2727402"/>
    <lineage>
        <taxon>Eukaryota</taxon>
        <taxon>Viridiplantae</taxon>
        <taxon>Streptophyta</taxon>
        <taxon>Embryophyta</taxon>
        <taxon>Tracheophyta</taxon>
        <taxon>Spermatophyta</taxon>
        <taxon>Magnoliopsida</taxon>
        <taxon>eudicotyledons</taxon>
        <taxon>Gunneridae</taxon>
        <taxon>Pentapetalae</taxon>
        <taxon>asterids</taxon>
        <taxon>lamiids</taxon>
        <taxon>Lamiales</taxon>
        <taxon>Pedaliaceae</taxon>
        <taxon>Sesamum</taxon>
    </lineage>
</organism>
<reference evidence="1" key="1">
    <citation type="submission" date="2020-06" db="EMBL/GenBank/DDBJ databases">
        <authorList>
            <person name="Li T."/>
            <person name="Hu X."/>
            <person name="Zhang T."/>
            <person name="Song X."/>
            <person name="Zhang H."/>
            <person name="Dai N."/>
            <person name="Sheng W."/>
            <person name="Hou X."/>
            <person name="Wei L."/>
        </authorList>
    </citation>
    <scope>NUCLEOTIDE SEQUENCE</scope>
    <source>
        <strain evidence="1">KEN1</strain>
        <tissue evidence="1">Leaf</tissue>
    </source>
</reference>
<comment type="caution">
    <text evidence="1">The sequence shown here is derived from an EMBL/GenBank/DDBJ whole genome shotgun (WGS) entry which is preliminary data.</text>
</comment>
<dbReference type="AlphaFoldDB" id="A0AAW2XZP6"/>
<sequence length="193" mass="21876">MPITIPGLIRYVETIRGGDRYFRLRIRRGPNTMAALFIGLMVKTDNTAVSYFMSRQARWQCSSSAVATSIRDRMREFLPKDPAVQGLVHLVEQGKALQFWLEDGLLMTKENRLYVPKGGDLRKSLISECHDTLWAGHLGENRTYALDKEDPQKKAGLLKPLPIPKRPWESVSIDYIPRLPKVGDLGSIIIVVD</sequence>
<evidence type="ECO:0000313" key="1">
    <source>
        <dbReference type="EMBL" id="KAL0458522.1"/>
    </source>
</evidence>
<evidence type="ECO:0008006" key="2">
    <source>
        <dbReference type="Google" id="ProtNLM"/>
    </source>
</evidence>